<keyword evidence="2" id="KW-0409">Iron storage</keyword>
<dbReference type="Proteomes" id="UP000192674">
    <property type="component" value="Unassembled WGS sequence"/>
</dbReference>
<evidence type="ECO:0000259" key="4">
    <source>
        <dbReference type="Pfam" id="PF00210"/>
    </source>
</evidence>
<dbReference type="GO" id="GO:0006879">
    <property type="term" value="P:intracellular iron ion homeostasis"/>
    <property type="evidence" value="ECO:0007669"/>
    <property type="project" value="UniProtKB-KW"/>
</dbReference>
<keyword evidence="3" id="KW-0408">Iron</keyword>
<dbReference type="InterPro" id="IPR012347">
    <property type="entry name" value="Ferritin-like"/>
</dbReference>
<name>A0A1W2FXS3_KIBAR</name>
<evidence type="ECO:0000256" key="3">
    <source>
        <dbReference type="ARBA" id="ARBA00023004"/>
    </source>
</evidence>
<evidence type="ECO:0000313" key="5">
    <source>
        <dbReference type="EMBL" id="SMD26418.1"/>
    </source>
</evidence>
<gene>
    <name evidence="5" type="ORF">SAMN05661093_10001</name>
</gene>
<accession>A0A1W2FXS3</accession>
<dbReference type="OrthoDB" id="4271929at2"/>
<dbReference type="AlphaFoldDB" id="A0A1W2FXS3"/>
<keyword evidence="6" id="KW-1185">Reference proteome</keyword>
<sequence>MAHDRDREPRFRFDTALFRDRALLDMLDGAVTSAHAADVAAVQTLLDQLTATSALDLLRFEQHAATAAGAGRAEVYEVLRTAAEAERDALRLLARRCLELGGVLDLDPETVARRSVTTYRAYAMTEHIGLLRENLLAKRLMIQVYLEAVRWLGDGDPTSRRVVEQLLESAEHTATALATVLQRYEESRPY</sequence>
<dbReference type="GO" id="GO:0004322">
    <property type="term" value="F:ferroxidase activity"/>
    <property type="evidence" value="ECO:0007669"/>
    <property type="project" value="TreeGrafter"/>
</dbReference>
<dbReference type="EMBL" id="FWXV01000014">
    <property type="protein sequence ID" value="SMD26418.1"/>
    <property type="molecule type" value="Genomic_DNA"/>
</dbReference>
<proteinExistence type="predicted"/>
<dbReference type="PANTHER" id="PTHR30295:SF1">
    <property type="entry name" value="DNA PROTECTION DURING STARVATION PROTEIN"/>
    <property type="match status" value="1"/>
</dbReference>
<dbReference type="Gene3D" id="1.20.1260.10">
    <property type="match status" value="1"/>
</dbReference>
<dbReference type="InterPro" id="IPR008331">
    <property type="entry name" value="Ferritin_DPS_dom"/>
</dbReference>
<evidence type="ECO:0000313" key="6">
    <source>
        <dbReference type="Proteomes" id="UP000192674"/>
    </source>
</evidence>
<dbReference type="Pfam" id="PF00210">
    <property type="entry name" value="Ferritin"/>
    <property type="match status" value="1"/>
</dbReference>
<evidence type="ECO:0000256" key="1">
    <source>
        <dbReference type="ARBA" id="ARBA00001970"/>
    </source>
</evidence>
<dbReference type="GO" id="GO:0020037">
    <property type="term" value="F:heme binding"/>
    <property type="evidence" value="ECO:0007669"/>
    <property type="project" value="TreeGrafter"/>
</dbReference>
<feature type="domain" description="Ferritin/DPS" evidence="4">
    <location>
        <begin position="61"/>
        <end position="185"/>
    </location>
</feature>
<comment type="cofactor">
    <cofactor evidence="1">
        <name>heme b</name>
        <dbReference type="ChEBI" id="CHEBI:60344"/>
    </cofactor>
</comment>
<dbReference type="RefSeq" id="WP_143447134.1">
    <property type="nucleotide sequence ID" value="NZ_FWXV01000014.1"/>
</dbReference>
<dbReference type="PANTHER" id="PTHR30295">
    <property type="entry name" value="BACTERIOFERRITIN"/>
    <property type="match status" value="1"/>
</dbReference>
<dbReference type="InterPro" id="IPR009078">
    <property type="entry name" value="Ferritin-like_SF"/>
</dbReference>
<dbReference type="GO" id="GO:0008199">
    <property type="term" value="F:ferric iron binding"/>
    <property type="evidence" value="ECO:0007669"/>
    <property type="project" value="InterPro"/>
</dbReference>
<organism evidence="5 6">
    <name type="scientific">Kibdelosporangium aridum</name>
    <dbReference type="NCBI Taxonomy" id="2030"/>
    <lineage>
        <taxon>Bacteria</taxon>
        <taxon>Bacillati</taxon>
        <taxon>Actinomycetota</taxon>
        <taxon>Actinomycetes</taxon>
        <taxon>Pseudonocardiales</taxon>
        <taxon>Pseudonocardiaceae</taxon>
        <taxon>Kibdelosporangium</taxon>
    </lineage>
</organism>
<dbReference type="GO" id="GO:0005829">
    <property type="term" value="C:cytosol"/>
    <property type="evidence" value="ECO:0007669"/>
    <property type="project" value="TreeGrafter"/>
</dbReference>
<reference evidence="5 6" key="1">
    <citation type="submission" date="2017-04" db="EMBL/GenBank/DDBJ databases">
        <authorList>
            <person name="Afonso C.L."/>
            <person name="Miller P.J."/>
            <person name="Scott M.A."/>
            <person name="Spackman E."/>
            <person name="Goraichik I."/>
            <person name="Dimitrov K.M."/>
            <person name="Suarez D.L."/>
            <person name="Swayne D.E."/>
        </authorList>
    </citation>
    <scope>NUCLEOTIDE SEQUENCE [LARGE SCALE GENOMIC DNA]</scope>
    <source>
        <strain evidence="5 6">DSM 43828</strain>
    </source>
</reference>
<dbReference type="SUPFAM" id="SSF47240">
    <property type="entry name" value="Ferritin-like"/>
    <property type="match status" value="1"/>
</dbReference>
<protein>
    <submittedName>
        <fullName evidence="5">Bacterioferritin</fullName>
    </submittedName>
</protein>
<evidence type="ECO:0000256" key="2">
    <source>
        <dbReference type="ARBA" id="ARBA00022434"/>
    </source>
</evidence>